<evidence type="ECO:0008006" key="3">
    <source>
        <dbReference type="Google" id="ProtNLM"/>
    </source>
</evidence>
<accession>A0ABN4RGJ4</accession>
<dbReference type="Proteomes" id="UP000092661">
    <property type="component" value="Chromosome"/>
</dbReference>
<proteinExistence type="predicted"/>
<evidence type="ECO:0000313" key="1">
    <source>
        <dbReference type="EMBL" id="ANU11142.1"/>
    </source>
</evidence>
<dbReference type="EMBL" id="CP016534">
    <property type="protein sequence ID" value="ANU11142.1"/>
    <property type="molecule type" value="Genomic_DNA"/>
</dbReference>
<keyword evidence="2" id="KW-1185">Reference proteome</keyword>
<evidence type="ECO:0000313" key="2">
    <source>
        <dbReference type="Proteomes" id="UP000092661"/>
    </source>
</evidence>
<sequence length="125" mass="14263">MITFWAMAKGLSLTGYIFTVLIAPLFSLRFLPCCLCSETDSMPIDYITDEITAHRFFYGKINCISRVQKQVVTRRSDSFTKKGRISVSVVKCTQLDKRNSRKVESSKIFAIVVLNAPMLVEDKRK</sequence>
<organism evidence="1 2">
    <name type="scientific">Planococcus antarcticus DSM 14505</name>
    <dbReference type="NCBI Taxonomy" id="1185653"/>
    <lineage>
        <taxon>Bacteria</taxon>
        <taxon>Bacillati</taxon>
        <taxon>Bacillota</taxon>
        <taxon>Bacilli</taxon>
        <taxon>Bacillales</taxon>
        <taxon>Caryophanaceae</taxon>
        <taxon>Planococcus</taxon>
    </lineage>
</organism>
<name>A0ABN4RGJ4_9BACL</name>
<protein>
    <recommendedName>
        <fullName evidence="3">Secreted protein</fullName>
    </recommendedName>
</protein>
<reference evidence="1" key="1">
    <citation type="submission" date="2016-10" db="EMBL/GenBank/DDBJ databases">
        <authorList>
            <person name="See-Too W.S."/>
        </authorList>
    </citation>
    <scope>NUCLEOTIDE SEQUENCE</scope>
    <source>
        <strain evidence="1">DSM 14505</strain>
    </source>
</reference>
<gene>
    <name evidence="1" type="ORF">BBH88_12970</name>
</gene>